<keyword evidence="2" id="KW-0472">Membrane</keyword>
<proteinExistence type="predicted"/>
<dbReference type="Proteomes" id="UP001634007">
    <property type="component" value="Unassembled WGS sequence"/>
</dbReference>
<comment type="caution">
    <text evidence="3">The sequence shown here is derived from an EMBL/GenBank/DDBJ whole genome shotgun (WGS) entry which is preliminary data.</text>
</comment>
<reference evidence="3 4" key="1">
    <citation type="submission" date="2024-11" db="EMBL/GenBank/DDBJ databases">
        <title>Chromosome-level genome assembly of Eucalyptus globulus Labill. provides insights into its genome evolution.</title>
        <authorList>
            <person name="Li X."/>
        </authorList>
    </citation>
    <scope>NUCLEOTIDE SEQUENCE [LARGE SCALE GENOMIC DNA]</scope>
    <source>
        <strain evidence="3">CL2024</strain>
        <tissue evidence="3">Fresh tender leaves</tissue>
    </source>
</reference>
<feature type="compositionally biased region" description="Basic and acidic residues" evidence="1">
    <location>
        <begin position="135"/>
        <end position="150"/>
    </location>
</feature>
<keyword evidence="2" id="KW-1133">Transmembrane helix</keyword>
<dbReference type="AlphaFoldDB" id="A0ABD3JDP9"/>
<feature type="transmembrane region" description="Helical" evidence="2">
    <location>
        <begin position="31"/>
        <end position="49"/>
    </location>
</feature>
<protein>
    <submittedName>
        <fullName evidence="3">Uncharacterized protein</fullName>
    </submittedName>
</protein>
<sequence length="384" mass="41442">MMELHKGRETGDRKRTPRLRVSGDGVRIEGVLVWGGTLAIASLMALFTVRAKKRVSSRCPCGPEKRMVEAAEEGGGGEGEENGGLRIVLQDQSSPTSPLTPRNSSCCIGGSDGGSSKTELAHLDCSDSASGHSSTSEEKPAIERDEEKVPHQETVFSDGAKTETVASFSDYSMVEDGSPPATQDPALATDDSNENTQNHLEKQIIHASSEVDAFDHAAQEELMAEEDESVDSGEEEEQDGGDGGGGDEHAEEVEGSSEESGDSCLELNKEAIWPLEMIERAAKTITEDQVDTTKINKQENDSIIHEEGEEDNFGDDSENPGDLTALPKHGLEEPIAGIHQTTHFLRPPSIWIWCVLLLMIMLSLLVHSSSIRSFAMNRGDLSVK</sequence>
<evidence type="ECO:0000313" key="3">
    <source>
        <dbReference type="EMBL" id="KAL3725345.1"/>
    </source>
</evidence>
<accession>A0ABD3JDP9</accession>
<gene>
    <name evidence="3" type="ORF">ACJRO7_030370</name>
</gene>
<name>A0ABD3JDP9_EUCGL</name>
<dbReference type="EMBL" id="JBJKBG010000008">
    <property type="protein sequence ID" value="KAL3725345.1"/>
    <property type="molecule type" value="Genomic_DNA"/>
</dbReference>
<feature type="region of interest" description="Disordered" evidence="1">
    <location>
        <begin position="125"/>
        <end position="150"/>
    </location>
</feature>
<keyword evidence="2" id="KW-0812">Transmembrane</keyword>
<feature type="compositionally biased region" description="Acidic residues" evidence="1">
    <location>
        <begin position="249"/>
        <end position="261"/>
    </location>
</feature>
<organism evidence="3 4">
    <name type="scientific">Eucalyptus globulus</name>
    <name type="common">Tasmanian blue gum</name>
    <dbReference type="NCBI Taxonomy" id="34317"/>
    <lineage>
        <taxon>Eukaryota</taxon>
        <taxon>Viridiplantae</taxon>
        <taxon>Streptophyta</taxon>
        <taxon>Embryophyta</taxon>
        <taxon>Tracheophyta</taxon>
        <taxon>Spermatophyta</taxon>
        <taxon>Magnoliopsida</taxon>
        <taxon>eudicotyledons</taxon>
        <taxon>Gunneridae</taxon>
        <taxon>Pentapetalae</taxon>
        <taxon>rosids</taxon>
        <taxon>malvids</taxon>
        <taxon>Myrtales</taxon>
        <taxon>Myrtaceae</taxon>
        <taxon>Myrtoideae</taxon>
        <taxon>Eucalypteae</taxon>
        <taxon>Eucalyptus</taxon>
    </lineage>
</organism>
<evidence type="ECO:0000313" key="4">
    <source>
        <dbReference type="Proteomes" id="UP001634007"/>
    </source>
</evidence>
<feature type="region of interest" description="Disordered" evidence="1">
    <location>
        <begin position="91"/>
        <end position="113"/>
    </location>
</feature>
<evidence type="ECO:0000256" key="1">
    <source>
        <dbReference type="SAM" id="MobiDB-lite"/>
    </source>
</evidence>
<evidence type="ECO:0000256" key="2">
    <source>
        <dbReference type="SAM" id="Phobius"/>
    </source>
</evidence>
<feature type="compositionally biased region" description="Polar residues" evidence="1">
    <location>
        <begin position="91"/>
        <end position="103"/>
    </location>
</feature>
<keyword evidence="4" id="KW-1185">Reference proteome</keyword>
<feature type="transmembrane region" description="Helical" evidence="2">
    <location>
        <begin position="350"/>
        <end position="371"/>
    </location>
</feature>
<feature type="region of interest" description="Disordered" evidence="1">
    <location>
        <begin position="172"/>
        <end position="193"/>
    </location>
</feature>
<feature type="compositionally biased region" description="Acidic residues" evidence="1">
    <location>
        <begin position="222"/>
        <end position="240"/>
    </location>
</feature>
<feature type="region of interest" description="Disordered" evidence="1">
    <location>
        <begin position="222"/>
        <end position="264"/>
    </location>
</feature>